<sequence length="135" mass="14906">MSRHPHCNPLFVGKGTRDWAASCSGVLVKAQYTPVGARHRNQLRLSVAHTHLEADRHFRLLGVDLQSMRGTGEHVAEVIGAAMARLATLRAFCSHERAPVTDLLLYCYMARSGSRLLCGATVWWESAGQKLREGP</sequence>
<proteinExistence type="predicted"/>
<keyword evidence="2" id="KW-1185">Reference proteome</keyword>
<evidence type="ECO:0000313" key="1">
    <source>
        <dbReference type="EMBL" id="KAL0512468.1"/>
    </source>
</evidence>
<organism evidence="1 2">
    <name type="scientific">Leishmania utingensis</name>
    <dbReference type="NCBI Taxonomy" id="653362"/>
    <lineage>
        <taxon>Eukaryota</taxon>
        <taxon>Discoba</taxon>
        <taxon>Euglenozoa</taxon>
        <taxon>Kinetoplastea</taxon>
        <taxon>Metakinetoplastina</taxon>
        <taxon>Trypanosomatida</taxon>
        <taxon>Trypanosomatidae</taxon>
        <taxon>Leishmaniinae</taxon>
        <taxon>Leishmania</taxon>
    </lineage>
</organism>
<dbReference type="EMBL" id="JBAMZL010000012">
    <property type="protein sequence ID" value="KAL0512468.1"/>
    <property type="molecule type" value="Genomic_DNA"/>
</dbReference>
<protein>
    <submittedName>
        <fullName evidence="1">Uncharacterized protein</fullName>
    </submittedName>
</protein>
<comment type="caution">
    <text evidence="1">The sequence shown here is derived from an EMBL/GenBank/DDBJ whole genome shotgun (WGS) entry which is preliminary data.</text>
</comment>
<gene>
    <name evidence="1" type="ORF">Q4I30_001780</name>
</gene>
<evidence type="ECO:0000313" key="2">
    <source>
        <dbReference type="Proteomes" id="UP001482455"/>
    </source>
</evidence>
<accession>A0AAW3ASU5</accession>
<dbReference type="AlphaFoldDB" id="A0AAW3ASU5"/>
<reference evidence="1 2" key="1">
    <citation type="submission" date="2024-02" db="EMBL/GenBank/DDBJ databases">
        <title>FIRST GENOME SEQUENCES OF Leishmania (Viannia) shawi, Leishmania (Viannia) lindenbergi AND Leishmania (Viannia) utingensis.</title>
        <authorList>
            <person name="Resadore F."/>
            <person name="Custodio M.G.F."/>
            <person name="Boite M.C."/>
            <person name="Cupolillo E."/>
            <person name="Ferreira G.E.M."/>
        </authorList>
    </citation>
    <scope>NUCLEOTIDE SEQUENCE [LARGE SCALE GENOMIC DNA]</scope>
    <source>
        <strain evidence="1 2">ITUB/BR/1977/M4964</strain>
    </source>
</reference>
<name>A0AAW3ASU5_9TRYP</name>
<dbReference type="Proteomes" id="UP001482455">
    <property type="component" value="Unassembled WGS sequence"/>
</dbReference>